<accession>A0A554XCM4</accession>
<feature type="compositionally biased region" description="Basic and acidic residues" evidence="1">
    <location>
        <begin position="68"/>
        <end position="79"/>
    </location>
</feature>
<organism evidence="2 3">
    <name type="scientific">Tepidimonas taiwanensis</name>
    <dbReference type="NCBI Taxonomy" id="307486"/>
    <lineage>
        <taxon>Bacteria</taxon>
        <taxon>Pseudomonadati</taxon>
        <taxon>Pseudomonadota</taxon>
        <taxon>Betaproteobacteria</taxon>
        <taxon>Burkholderiales</taxon>
        <taxon>Tepidimonas</taxon>
    </lineage>
</organism>
<reference evidence="2 3" key="1">
    <citation type="submission" date="2019-07" db="EMBL/GenBank/DDBJ databases">
        <title>Tepidimonas taiwanensis I1-1 draft genome.</title>
        <authorList>
            <person name="Da Costa M.S."/>
            <person name="Froufe H.J.C."/>
            <person name="Egas C."/>
            <person name="Albuquerque L."/>
        </authorList>
    </citation>
    <scope>NUCLEOTIDE SEQUENCE [LARGE SCALE GENOMIC DNA]</scope>
    <source>
        <strain evidence="2 3">I1-1</strain>
    </source>
</reference>
<evidence type="ECO:0000313" key="3">
    <source>
        <dbReference type="Proteomes" id="UP000317763"/>
    </source>
</evidence>
<evidence type="ECO:0000313" key="2">
    <source>
        <dbReference type="EMBL" id="TSE33571.1"/>
    </source>
</evidence>
<dbReference type="Proteomes" id="UP000317763">
    <property type="component" value="Unassembled WGS sequence"/>
</dbReference>
<keyword evidence="3" id="KW-1185">Reference proteome</keyword>
<name>A0A554XCM4_9BURK</name>
<protein>
    <submittedName>
        <fullName evidence="2">Uncharacterized protein</fullName>
    </submittedName>
</protein>
<sequence length="237" mass="26046">MVFPGAAHGLLAPKVGSGGTASGQFPAPGRAPAFRETVAQVAHGPPSVAGGTRIMCDTQPQCAQKAPKGPERGQKRAAEGPKSVLTCSKPSAAAEKSGFGADFFNSLVNHLIARVRRQLCLLRLRHVTPPNFTCPKTPLKPPCNLFWRVEKPCSTVGARMNFHVRLPHLFVNRNPRRSAGITSCLRTPHRLRVSLFVPIVASTQIIIPYPKLERNNENYKRNEERKEIILAQDFLQY</sequence>
<evidence type="ECO:0000256" key="1">
    <source>
        <dbReference type="SAM" id="MobiDB-lite"/>
    </source>
</evidence>
<gene>
    <name evidence="2" type="ORF">Ttaiw_00497</name>
</gene>
<comment type="caution">
    <text evidence="2">The sequence shown here is derived from an EMBL/GenBank/DDBJ whole genome shotgun (WGS) entry which is preliminary data.</text>
</comment>
<feature type="region of interest" description="Disordered" evidence="1">
    <location>
        <begin position="60"/>
        <end position="84"/>
    </location>
</feature>
<proteinExistence type="predicted"/>
<dbReference type="EMBL" id="VJOM01000003">
    <property type="protein sequence ID" value="TSE33571.1"/>
    <property type="molecule type" value="Genomic_DNA"/>
</dbReference>
<dbReference type="AlphaFoldDB" id="A0A554XCM4"/>